<gene>
    <name evidence="1" type="ORF">CURHAP_LOCUS40846</name>
    <name evidence="2" type="ORF">ORAREDHAP_LOCUS40537</name>
</gene>
<keyword evidence="4" id="KW-1185">Reference proteome</keyword>
<evidence type="ECO:0000313" key="3">
    <source>
        <dbReference type="Proteomes" id="UP000507222"/>
    </source>
</evidence>
<dbReference type="AlphaFoldDB" id="A0A6J5V7X7"/>
<reference evidence="4" key="1">
    <citation type="journal article" date="2020" name="Genome Biol.">
        <title>Gamete binning: chromosome-level and haplotype-resolved genome assembly enabled by high-throughput single-cell sequencing of gamete genomes.</title>
        <authorList>
            <person name="Campoy J.A."/>
            <person name="Sun H."/>
            <person name="Goel M."/>
            <person name="Jiao W.-B."/>
            <person name="Folz-Donahue K."/>
            <person name="Wang N."/>
            <person name="Rubio M."/>
            <person name="Liu C."/>
            <person name="Kukat C."/>
            <person name="Ruiz D."/>
            <person name="Huettel B."/>
            <person name="Schneeberger K."/>
        </authorList>
    </citation>
    <scope>NUCLEOTIDE SEQUENCE [LARGE SCALE GENOMIC DNA]</scope>
    <source>
        <strain evidence="4">cv. Rojo Pasion</strain>
    </source>
</reference>
<evidence type="ECO:0000313" key="2">
    <source>
        <dbReference type="EMBL" id="CAB4315760.1"/>
    </source>
</evidence>
<name>A0A6J5V7X7_PRUAR</name>
<sequence>MIPIRHTDLAATILRKLSLPKLDLYELAGEVGLDLKPLSRASPDLDADIFCAHIFSEEDVKYAIHNFYASDLVGYKLVGML</sequence>
<proteinExistence type="predicted"/>
<evidence type="ECO:0000313" key="1">
    <source>
        <dbReference type="EMBL" id="CAB4285126.1"/>
    </source>
</evidence>
<evidence type="ECO:0000313" key="4">
    <source>
        <dbReference type="Proteomes" id="UP000507245"/>
    </source>
</evidence>
<protein>
    <submittedName>
        <fullName evidence="1">Uncharacterized protein</fullName>
    </submittedName>
</protein>
<organism evidence="1 3">
    <name type="scientific">Prunus armeniaca</name>
    <name type="common">Apricot</name>
    <name type="synonym">Armeniaca vulgaris</name>
    <dbReference type="NCBI Taxonomy" id="36596"/>
    <lineage>
        <taxon>Eukaryota</taxon>
        <taxon>Viridiplantae</taxon>
        <taxon>Streptophyta</taxon>
        <taxon>Embryophyta</taxon>
        <taxon>Tracheophyta</taxon>
        <taxon>Spermatophyta</taxon>
        <taxon>Magnoliopsida</taxon>
        <taxon>eudicotyledons</taxon>
        <taxon>Gunneridae</taxon>
        <taxon>Pentapetalae</taxon>
        <taxon>rosids</taxon>
        <taxon>fabids</taxon>
        <taxon>Rosales</taxon>
        <taxon>Rosaceae</taxon>
        <taxon>Amygdaloideae</taxon>
        <taxon>Amygdaleae</taxon>
        <taxon>Prunus</taxon>
    </lineage>
</organism>
<dbReference type="OrthoDB" id="1158767at2759"/>
<accession>A0A6J5V7X7</accession>
<dbReference type="Proteomes" id="UP000507245">
    <property type="component" value="Unassembled WGS sequence"/>
</dbReference>
<dbReference type="EMBL" id="CAEKKB010000006">
    <property type="protein sequence ID" value="CAB4315760.1"/>
    <property type="molecule type" value="Genomic_DNA"/>
</dbReference>
<reference evidence="1 3" key="2">
    <citation type="submission" date="2020-05" db="EMBL/GenBank/DDBJ databases">
        <authorList>
            <person name="Campoy J."/>
            <person name="Schneeberger K."/>
            <person name="Spophaly S."/>
        </authorList>
    </citation>
    <scope>NUCLEOTIDE SEQUENCE [LARGE SCALE GENOMIC DNA]</scope>
    <source>
        <strain evidence="1">PruArmRojPasFocal</strain>
    </source>
</reference>
<dbReference type="EMBL" id="CAEKDK010000006">
    <property type="protein sequence ID" value="CAB4285126.1"/>
    <property type="molecule type" value="Genomic_DNA"/>
</dbReference>
<dbReference type="Proteomes" id="UP000507222">
    <property type="component" value="Unassembled WGS sequence"/>
</dbReference>